<gene>
    <name evidence="2" type="ORF">Syun_006939</name>
</gene>
<reference evidence="2 3" key="1">
    <citation type="submission" date="2024-01" db="EMBL/GenBank/DDBJ databases">
        <title>Genome assemblies of Stephania.</title>
        <authorList>
            <person name="Yang L."/>
        </authorList>
    </citation>
    <scope>NUCLEOTIDE SEQUENCE [LARGE SCALE GENOMIC DNA]</scope>
    <source>
        <strain evidence="2">YNDBR</strain>
        <tissue evidence="2">Leaf</tissue>
    </source>
</reference>
<organism evidence="2 3">
    <name type="scientific">Stephania yunnanensis</name>
    <dbReference type="NCBI Taxonomy" id="152371"/>
    <lineage>
        <taxon>Eukaryota</taxon>
        <taxon>Viridiplantae</taxon>
        <taxon>Streptophyta</taxon>
        <taxon>Embryophyta</taxon>
        <taxon>Tracheophyta</taxon>
        <taxon>Spermatophyta</taxon>
        <taxon>Magnoliopsida</taxon>
        <taxon>Ranunculales</taxon>
        <taxon>Menispermaceae</taxon>
        <taxon>Menispermoideae</taxon>
        <taxon>Cissampelideae</taxon>
        <taxon>Stephania</taxon>
    </lineage>
</organism>
<dbReference type="EMBL" id="JBBNAF010000003">
    <property type="protein sequence ID" value="KAK9160598.1"/>
    <property type="molecule type" value="Genomic_DNA"/>
</dbReference>
<proteinExistence type="predicted"/>
<evidence type="ECO:0000256" key="1">
    <source>
        <dbReference type="SAM" id="MobiDB-lite"/>
    </source>
</evidence>
<name>A0AAP0PY51_9MAGN</name>
<keyword evidence="3" id="KW-1185">Reference proteome</keyword>
<feature type="compositionally biased region" description="Basic and acidic residues" evidence="1">
    <location>
        <begin position="26"/>
        <end position="35"/>
    </location>
</feature>
<evidence type="ECO:0000313" key="2">
    <source>
        <dbReference type="EMBL" id="KAK9160598.1"/>
    </source>
</evidence>
<accession>A0AAP0PY51</accession>
<feature type="region of interest" description="Disordered" evidence="1">
    <location>
        <begin position="1"/>
        <end position="36"/>
    </location>
</feature>
<dbReference type="AlphaFoldDB" id="A0AAP0PY51"/>
<evidence type="ECO:0000313" key="3">
    <source>
        <dbReference type="Proteomes" id="UP001420932"/>
    </source>
</evidence>
<sequence length="133" mass="15388">MQQRNTGVAERTPERYGPNPSLAPIQEDHPMEKGVDSTTGAVAAAVPIVDGDLEACLMGKLQKEFIKYDVPHFYGEHDPIKAEAWILYMEKRMRTLNIDEWTIVPLVTFLLEHKTHEWWMTIERTHGINMNWL</sequence>
<dbReference type="Proteomes" id="UP001420932">
    <property type="component" value="Unassembled WGS sequence"/>
</dbReference>
<comment type="caution">
    <text evidence="2">The sequence shown here is derived from an EMBL/GenBank/DDBJ whole genome shotgun (WGS) entry which is preliminary data.</text>
</comment>
<protein>
    <submittedName>
        <fullName evidence="2">Uncharacterized protein</fullName>
    </submittedName>
</protein>